<keyword evidence="2" id="KW-1133">Transmembrane helix</keyword>
<keyword evidence="2" id="KW-0812">Transmembrane</keyword>
<evidence type="ECO:0000256" key="1">
    <source>
        <dbReference type="SAM" id="Coils"/>
    </source>
</evidence>
<keyword evidence="1" id="KW-0175">Coiled coil</keyword>
<comment type="caution">
    <text evidence="3">The sequence shown here is derived from an EMBL/GenBank/DDBJ whole genome shotgun (WGS) entry which is preliminary data.</text>
</comment>
<feature type="coiled-coil region" evidence="1">
    <location>
        <begin position="72"/>
        <end position="101"/>
    </location>
</feature>
<evidence type="ECO:0000256" key="2">
    <source>
        <dbReference type="SAM" id="Phobius"/>
    </source>
</evidence>
<dbReference type="EMBL" id="BFBB01000010">
    <property type="protein sequence ID" value="GBF52087.1"/>
    <property type="molecule type" value="Genomic_DNA"/>
</dbReference>
<feature type="transmembrane region" description="Helical" evidence="2">
    <location>
        <begin position="49"/>
        <end position="72"/>
    </location>
</feature>
<feature type="transmembrane region" description="Helical" evidence="2">
    <location>
        <begin position="9"/>
        <end position="29"/>
    </location>
</feature>
<dbReference type="RefSeq" id="WP_108978489.1">
    <property type="nucleotide sequence ID" value="NZ_BFBB01000010.1"/>
</dbReference>
<proteinExistence type="predicted"/>
<dbReference type="OrthoDB" id="346283at2"/>
<dbReference type="AlphaFoldDB" id="A0A2P2E5D9"/>
<organism evidence="3 4">
    <name type="scientific">Leptospira ryugenii</name>
    <dbReference type="NCBI Taxonomy" id="1917863"/>
    <lineage>
        <taxon>Bacteria</taxon>
        <taxon>Pseudomonadati</taxon>
        <taxon>Spirochaetota</taxon>
        <taxon>Spirochaetia</taxon>
        <taxon>Leptospirales</taxon>
        <taxon>Leptospiraceae</taxon>
        <taxon>Leptospira</taxon>
    </lineage>
</organism>
<keyword evidence="4" id="KW-1185">Reference proteome</keyword>
<evidence type="ECO:0000313" key="4">
    <source>
        <dbReference type="Proteomes" id="UP000245133"/>
    </source>
</evidence>
<sequence length="257" mass="29505">MKQLNTGKITLLSLGLLGILTLLGVSFFYRYHFPLLSDDHSNWGQFGDFFGGLSNGILSFLSLIAILYTLHLQREELALNRRELELNRVEMQTANELAQKQSEIAEFQLQNAIRQKNEQFLMEYSKVYTSLENDLVDKTSSLTGIGFLKFISKGSLAITLENEKLIYRKGKSISAKPVFKFFQCLEYLIQWDFQQSKQETGFKISEGDHKNFSSSYSTLIQSFCPSEEIVELKESNFLNKLGLSEKRFPNIARFISD</sequence>
<name>A0A2P2E5D9_9LEPT</name>
<evidence type="ECO:0000313" key="3">
    <source>
        <dbReference type="EMBL" id="GBF52087.1"/>
    </source>
</evidence>
<gene>
    <name evidence="3" type="ORF">LPTSP4_36250</name>
</gene>
<protein>
    <submittedName>
        <fullName evidence="3">Uncharacterized protein</fullName>
    </submittedName>
</protein>
<accession>A0A2P2E5D9</accession>
<dbReference type="Proteomes" id="UP000245133">
    <property type="component" value="Unassembled WGS sequence"/>
</dbReference>
<reference evidence="3 4" key="1">
    <citation type="submission" date="2018-02" db="EMBL/GenBank/DDBJ databases">
        <title>Novel Leptospira species isolated from soil and water in Japan.</title>
        <authorList>
            <person name="Nakao R."/>
            <person name="Masuzawa T."/>
        </authorList>
    </citation>
    <scope>NUCLEOTIDE SEQUENCE [LARGE SCALE GENOMIC DNA]</scope>
    <source>
        <strain evidence="3 4">YH101</strain>
    </source>
</reference>
<keyword evidence="2" id="KW-0472">Membrane</keyword>